<evidence type="ECO:0000256" key="2">
    <source>
        <dbReference type="SAM" id="Phobius"/>
    </source>
</evidence>
<protein>
    <submittedName>
        <fullName evidence="3">Uncharacterized protein</fullName>
    </submittedName>
</protein>
<dbReference type="AlphaFoldDB" id="A0A6A6BL63"/>
<organism evidence="3 4">
    <name type="scientific">Aplosporella prunicola CBS 121167</name>
    <dbReference type="NCBI Taxonomy" id="1176127"/>
    <lineage>
        <taxon>Eukaryota</taxon>
        <taxon>Fungi</taxon>
        <taxon>Dikarya</taxon>
        <taxon>Ascomycota</taxon>
        <taxon>Pezizomycotina</taxon>
        <taxon>Dothideomycetes</taxon>
        <taxon>Dothideomycetes incertae sedis</taxon>
        <taxon>Botryosphaeriales</taxon>
        <taxon>Aplosporellaceae</taxon>
        <taxon>Aplosporella</taxon>
    </lineage>
</organism>
<keyword evidence="4" id="KW-1185">Reference proteome</keyword>
<dbReference type="EMBL" id="ML995480">
    <property type="protein sequence ID" value="KAF2144123.1"/>
    <property type="molecule type" value="Genomic_DNA"/>
</dbReference>
<feature type="transmembrane region" description="Helical" evidence="2">
    <location>
        <begin position="185"/>
        <end position="203"/>
    </location>
</feature>
<evidence type="ECO:0000256" key="1">
    <source>
        <dbReference type="SAM" id="MobiDB-lite"/>
    </source>
</evidence>
<keyword evidence="2" id="KW-1133">Transmembrane helix</keyword>
<evidence type="ECO:0000313" key="3">
    <source>
        <dbReference type="EMBL" id="KAF2144123.1"/>
    </source>
</evidence>
<name>A0A6A6BL63_9PEZI</name>
<evidence type="ECO:0000313" key="4">
    <source>
        <dbReference type="Proteomes" id="UP000799438"/>
    </source>
</evidence>
<feature type="compositionally biased region" description="Low complexity" evidence="1">
    <location>
        <begin position="92"/>
        <end position="107"/>
    </location>
</feature>
<proteinExistence type="predicted"/>
<reference evidence="3" key="1">
    <citation type="journal article" date="2020" name="Stud. Mycol.">
        <title>101 Dothideomycetes genomes: a test case for predicting lifestyles and emergence of pathogens.</title>
        <authorList>
            <person name="Haridas S."/>
            <person name="Albert R."/>
            <person name="Binder M."/>
            <person name="Bloem J."/>
            <person name="Labutti K."/>
            <person name="Salamov A."/>
            <person name="Andreopoulos B."/>
            <person name="Baker S."/>
            <person name="Barry K."/>
            <person name="Bills G."/>
            <person name="Bluhm B."/>
            <person name="Cannon C."/>
            <person name="Castanera R."/>
            <person name="Culley D."/>
            <person name="Daum C."/>
            <person name="Ezra D."/>
            <person name="Gonzalez J."/>
            <person name="Henrissat B."/>
            <person name="Kuo A."/>
            <person name="Liang C."/>
            <person name="Lipzen A."/>
            <person name="Lutzoni F."/>
            <person name="Magnuson J."/>
            <person name="Mondo S."/>
            <person name="Nolan M."/>
            <person name="Ohm R."/>
            <person name="Pangilinan J."/>
            <person name="Park H.-J."/>
            <person name="Ramirez L."/>
            <person name="Alfaro M."/>
            <person name="Sun H."/>
            <person name="Tritt A."/>
            <person name="Yoshinaga Y."/>
            <person name="Zwiers L.-H."/>
            <person name="Turgeon B."/>
            <person name="Goodwin S."/>
            <person name="Spatafora J."/>
            <person name="Crous P."/>
            <person name="Grigoriev I."/>
        </authorList>
    </citation>
    <scope>NUCLEOTIDE SEQUENCE</scope>
    <source>
        <strain evidence="3">CBS 121167</strain>
    </source>
</reference>
<feature type="compositionally biased region" description="Polar residues" evidence="1">
    <location>
        <begin position="1"/>
        <end position="14"/>
    </location>
</feature>
<keyword evidence="2" id="KW-0472">Membrane</keyword>
<gene>
    <name evidence="3" type="ORF">K452DRAFT_285351</name>
</gene>
<dbReference type="RefSeq" id="XP_033399835.1">
    <property type="nucleotide sequence ID" value="XM_033540097.1"/>
</dbReference>
<dbReference type="Proteomes" id="UP000799438">
    <property type="component" value="Unassembled WGS sequence"/>
</dbReference>
<dbReference type="GeneID" id="54297593"/>
<feature type="region of interest" description="Disordered" evidence="1">
    <location>
        <begin position="1"/>
        <end position="120"/>
    </location>
</feature>
<sequence length="210" mass="21687">MAQLSHITSNTTLHQRPPPSQSLSLRGAPRPTPNNQPVTPTLIHQSRPPTPTQPLLHHAPNPSKGGGGSGDDHPTPTRSLTPPGLSAPSFLSPSAGRSGAPPSSPCSLKHAARGPEASKTPGWSARAALIAAHAVSLAVWDICRRRGPAIAPGPRALPCAGRRLRASQPSPLAPSLPSPECPSPAPLILIIILIIVIIINGALPEHLPFS</sequence>
<keyword evidence="2" id="KW-0812">Transmembrane</keyword>
<accession>A0A6A6BL63</accession>
<feature type="compositionally biased region" description="Polar residues" evidence="1">
    <location>
        <begin position="33"/>
        <end position="44"/>
    </location>
</feature>